<name>A0ABW0VX81_9BACL</name>
<dbReference type="Gene3D" id="1.10.10.10">
    <property type="entry name" value="Winged helix-like DNA-binding domain superfamily/Winged helix DNA-binding domain"/>
    <property type="match status" value="1"/>
</dbReference>
<dbReference type="InterPro" id="IPR000847">
    <property type="entry name" value="LysR_HTH_N"/>
</dbReference>
<comment type="caution">
    <text evidence="6">The sequence shown here is derived from an EMBL/GenBank/DDBJ whole genome shotgun (WGS) entry which is preliminary data.</text>
</comment>
<keyword evidence="4" id="KW-0804">Transcription</keyword>
<evidence type="ECO:0000256" key="3">
    <source>
        <dbReference type="ARBA" id="ARBA00023125"/>
    </source>
</evidence>
<dbReference type="Gene3D" id="3.40.190.290">
    <property type="match status" value="1"/>
</dbReference>
<evidence type="ECO:0000259" key="5">
    <source>
        <dbReference type="PROSITE" id="PS50931"/>
    </source>
</evidence>
<dbReference type="InterPro" id="IPR050950">
    <property type="entry name" value="HTH-type_LysR_regulators"/>
</dbReference>
<evidence type="ECO:0000256" key="1">
    <source>
        <dbReference type="ARBA" id="ARBA00009437"/>
    </source>
</evidence>
<protein>
    <submittedName>
        <fullName evidence="6">LysR family transcriptional regulator</fullName>
    </submittedName>
</protein>
<reference evidence="7" key="1">
    <citation type="journal article" date="2019" name="Int. J. Syst. Evol. Microbiol.">
        <title>The Global Catalogue of Microorganisms (GCM) 10K type strain sequencing project: providing services to taxonomists for standard genome sequencing and annotation.</title>
        <authorList>
            <consortium name="The Broad Institute Genomics Platform"/>
            <consortium name="The Broad Institute Genome Sequencing Center for Infectious Disease"/>
            <person name="Wu L."/>
            <person name="Ma J."/>
        </authorList>
    </citation>
    <scope>NUCLEOTIDE SEQUENCE [LARGE SCALE GENOMIC DNA]</scope>
    <source>
        <strain evidence="7">CGMCC 1.3240</strain>
    </source>
</reference>
<organism evidence="6 7">
    <name type="scientific">Paenibacillus solisilvae</name>
    <dbReference type="NCBI Taxonomy" id="2486751"/>
    <lineage>
        <taxon>Bacteria</taxon>
        <taxon>Bacillati</taxon>
        <taxon>Bacillota</taxon>
        <taxon>Bacilli</taxon>
        <taxon>Bacillales</taxon>
        <taxon>Paenibacillaceae</taxon>
        <taxon>Paenibacillus</taxon>
    </lineage>
</organism>
<evidence type="ECO:0000313" key="6">
    <source>
        <dbReference type="EMBL" id="MFC5650467.1"/>
    </source>
</evidence>
<dbReference type="SUPFAM" id="SSF46785">
    <property type="entry name" value="Winged helix' DNA-binding domain"/>
    <property type="match status" value="1"/>
</dbReference>
<dbReference type="EMBL" id="JBHSOW010000056">
    <property type="protein sequence ID" value="MFC5650467.1"/>
    <property type="molecule type" value="Genomic_DNA"/>
</dbReference>
<dbReference type="InterPro" id="IPR005119">
    <property type="entry name" value="LysR_subst-bd"/>
</dbReference>
<dbReference type="InterPro" id="IPR036388">
    <property type="entry name" value="WH-like_DNA-bd_sf"/>
</dbReference>
<dbReference type="Proteomes" id="UP001596047">
    <property type="component" value="Unassembled WGS sequence"/>
</dbReference>
<evidence type="ECO:0000313" key="7">
    <source>
        <dbReference type="Proteomes" id="UP001596047"/>
    </source>
</evidence>
<dbReference type="PANTHER" id="PTHR30419">
    <property type="entry name" value="HTH-TYPE TRANSCRIPTIONAL REGULATOR YBHD"/>
    <property type="match status" value="1"/>
</dbReference>
<dbReference type="SUPFAM" id="SSF53850">
    <property type="entry name" value="Periplasmic binding protein-like II"/>
    <property type="match status" value="1"/>
</dbReference>
<dbReference type="InterPro" id="IPR036390">
    <property type="entry name" value="WH_DNA-bd_sf"/>
</dbReference>
<dbReference type="RefSeq" id="WP_379189022.1">
    <property type="nucleotide sequence ID" value="NZ_JBHSOW010000056.1"/>
</dbReference>
<gene>
    <name evidence="6" type="ORF">ACFPYJ_15325</name>
</gene>
<feature type="domain" description="HTH lysR-type" evidence="5">
    <location>
        <begin position="1"/>
        <end position="58"/>
    </location>
</feature>
<sequence length="310" mass="35541">MNLEQISTFLSVYQVGSYTKAAELLYLPQPTISHRISQLEKDLGKSLLIRGKRRVKLTEEGKAFLPHAQSILGALQKGKEAIERIGLGATGTLSIGCNNSFAHALPEIMDSFTAEYPHISIKVYCYPTKELIRLMKNQNFQLCITRYASNDSEIVYRPVHSEQTKLFVSPEHRFANSGYVSLNEISQEPLITFTSETQYRKIIDVTLSQFNLTYQAKYETNNLQLMKHFVKRNMGVCLAGNLTMRNEVKQKELVQLEIEHNPFPPIQIFIASLDRELNSLDYLFFKHFEEGITNKFEFQKSLSVLSSDVW</sequence>
<evidence type="ECO:0000256" key="2">
    <source>
        <dbReference type="ARBA" id="ARBA00023015"/>
    </source>
</evidence>
<keyword evidence="7" id="KW-1185">Reference proteome</keyword>
<evidence type="ECO:0000256" key="4">
    <source>
        <dbReference type="ARBA" id="ARBA00023163"/>
    </source>
</evidence>
<dbReference type="Pfam" id="PF03466">
    <property type="entry name" value="LysR_substrate"/>
    <property type="match status" value="1"/>
</dbReference>
<keyword evidence="3" id="KW-0238">DNA-binding</keyword>
<dbReference type="PROSITE" id="PS50931">
    <property type="entry name" value="HTH_LYSR"/>
    <property type="match status" value="1"/>
</dbReference>
<dbReference type="CDD" id="cd05466">
    <property type="entry name" value="PBP2_LTTR_substrate"/>
    <property type="match status" value="1"/>
</dbReference>
<proteinExistence type="inferred from homology"/>
<dbReference type="PANTHER" id="PTHR30419:SF8">
    <property type="entry name" value="NITROGEN ASSIMILATION TRANSCRIPTIONAL ACTIVATOR-RELATED"/>
    <property type="match status" value="1"/>
</dbReference>
<keyword evidence="2" id="KW-0805">Transcription regulation</keyword>
<dbReference type="PRINTS" id="PR00039">
    <property type="entry name" value="HTHLYSR"/>
</dbReference>
<dbReference type="Pfam" id="PF00126">
    <property type="entry name" value="HTH_1"/>
    <property type="match status" value="1"/>
</dbReference>
<comment type="similarity">
    <text evidence="1">Belongs to the LysR transcriptional regulatory family.</text>
</comment>
<accession>A0ABW0VX81</accession>